<feature type="region of interest" description="Disordered" evidence="2">
    <location>
        <begin position="1"/>
        <end position="28"/>
    </location>
</feature>
<dbReference type="InterPro" id="IPR026847">
    <property type="entry name" value="VPS13"/>
</dbReference>
<feature type="region of interest" description="Disordered" evidence="2">
    <location>
        <begin position="808"/>
        <end position="831"/>
    </location>
</feature>
<accession>A0A1Y5IAE8</accession>
<feature type="compositionally biased region" description="Basic residues" evidence="2">
    <location>
        <begin position="18"/>
        <end position="28"/>
    </location>
</feature>
<feature type="region of interest" description="Disordered" evidence="2">
    <location>
        <begin position="557"/>
        <end position="582"/>
    </location>
</feature>
<feature type="compositionally biased region" description="Basic and acidic residues" evidence="2">
    <location>
        <begin position="325"/>
        <end position="342"/>
    </location>
</feature>
<comment type="similarity">
    <text evidence="1">Belongs to the VPS13 family.</text>
</comment>
<gene>
    <name evidence="4" type="ORF">BE221DRAFT_174740</name>
</gene>
<dbReference type="GO" id="GO:0006623">
    <property type="term" value="P:protein targeting to vacuole"/>
    <property type="evidence" value="ECO:0007669"/>
    <property type="project" value="TreeGrafter"/>
</dbReference>
<evidence type="ECO:0000259" key="3">
    <source>
        <dbReference type="Pfam" id="PF25036"/>
    </source>
</evidence>
<feature type="compositionally biased region" description="Low complexity" evidence="2">
    <location>
        <begin position="1"/>
        <end position="13"/>
    </location>
</feature>
<dbReference type="InterPro" id="IPR009543">
    <property type="entry name" value="VPS13_VAB"/>
</dbReference>
<organism evidence="4">
    <name type="scientific">Ostreococcus tauri</name>
    <name type="common">Marine green alga</name>
    <dbReference type="NCBI Taxonomy" id="70448"/>
    <lineage>
        <taxon>Eukaryota</taxon>
        <taxon>Viridiplantae</taxon>
        <taxon>Chlorophyta</taxon>
        <taxon>Mamiellophyceae</taxon>
        <taxon>Mamiellales</taxon>
        <taxon>Bathycoccaceae</taxon>
        <taxon>Ostreococcus</taxon>
    </lineage>
</organism>
<feature type="region of interest" description="Disordered" evidence="2">
    <location>
        <begin position="2130"/>
        <end position="2158"/>
    </location>
</feature>
<dbReference type="GO" id="GO:0045053">
    <property type="term" value="P:protein retention in Golgi apparatus"/>
    <property type="evidence" value="ECO:0007669"/>
    <property type="project" value="TreeGrafter"/>
</dbReference>
<feature type="region of interest" description="Disordered" evidence="2">
    <location>
        <begin position="316"/>
        <end position="368"/>
    </location>
</feature>
<evidence type="ECO:0000256" key="1">
    <source>
        <dbReference type="ARBA" id="ARBA00006545"/>
    </source>
</evidence>
<feature type="region of interest" description="Disordered" evidence="2">
    <location>
        <begin position="2939"/>
        <end position="2960"/>
    </location>
</feature>
<feature type="compositionally biased region" description="Low complexity" evidence="2">
    <location>
        <begin position="560"/>
        <end position="569"/>
    </location>
</feature>
<reference evidence="4" key="1">
    <citation type="submission" date="2017-04" db="EMBL/GenBank/DDBJ databases">
        <title>Population genomics of picophytoplankton unveils novel chromosome hypervariability.</title>
        <authorList>
            <consortium name="DOE Joint Genome Institute"/>
            <person name="Blanc-Mathieu R."/>
            <person name="Krasovec M."/>
            <person name="Hebrard M."/>
            <person name="Yau S."/>
            <person name="Desgranges E."/>
            <person name="Martin J."/>
            <person name="Schackwitz W."/>
            <person name="Kuo A."/>
            <person name="Salin G."/>
            <person name="Donnadieu C."/>
            <person name="Desdevises Y."/>
            <person name="Sanchez-Ferandin S."/>
            <person name="Moreau H."/>
            <person name="Rivals E."/>
            <person name="Grigoriev I.V."/>
            <person name="Grimsley N."/>
            <person name="Eyre-Walker A."/>
            <person name="Piganeau G."/>
        </authorList>
    </citation>
    <scope>NUCLEOTIDE SEQUENCE [LARGE SCALE GENOMIC DNA]</scope>
    <source>
        <strain evidence="4">RCC 1115</strain>
    </source>
</reference>
<evidence type="ECO:0000256" key="2">
    <source>
        <dbReference type="SAM" id="MobiDB-lite"/>
    </source>
</evidence>
<feature type="domain" description="Vacuolar protein sorting-associated protein 13 VPS13 adaptor binding" evidence="3">
    <location>
        <begin position="2507"/>
        <end position="2703"/>
    </location>
</feature>
<proteinExistence type="inferred from homology"/>
<dbReference type="EMBL" id="KZ155826">
    <property type="protein sequence ID" value="OUS44132.1"/>
    <property type="molecule type" value="Genomic_DNA"/>
</dbReference>
<sequence>MSTTTATGATPVTVERRAGRRRARSRARGVRTNVLDPARDVVVVSGALERLAQCAANRLRVNDGSADVRVIASMPGEAFEGIANPRDARSAELTYPHAGTLALLEESEVIVMREGSEEIRGVEKEVTCVIFAEETSRRLRESVDAFATRVDAGAYPKLRRVILISRVGVERRDENPFKYMNRKTFRGGAPLDECVAAEEAIVTRAAKTIKPGGVADGWTYTIVRTGELRGNGPMGVAYGGDYALTLVDNAFDVRMQDIDVAPGDTMNGKDYTKRLSAAVFANRMLTTSRYDVLNATYSIISTGPVPRERRMGYDVAKGKVPPPLSDREVDERVAPKEGESERAPQGSPNQIALRARRTARPRALARSSSTEPVDGIKAMIGLHTALAPLIARVLRHYVDGISKENVHASLLGRKLRLSDVTLRKDALDGLALPCNVVKVRVRVLEIAFRPFARDSIVVKVDGVECELEQASDGDDDVDYDELLSRRDAREKIMEEIARDLASRVEAETSGGVSKAIAAAALERLSFESAAGSVTFRTRGSRRGVIQVGWRNVSIRSASMTTSTSTSTSSRADDEDGDGELSGVRASKRFKGVTKIMFSGDTRKRVELNGLSVIVNDGGGSSGVVIGPDARLRMDAHLHKRPKRERYEHPNASVYVVKMDVKDKLEALVSASQVKMVQLAMDDMEMWAKRRAHGERRPKTKNPVDWWRYAVRATVPRGKRHRARVLETMRRAKAHLKSYIEIHAERSLGKEVAMPKHLQNFEAGLSKYDLVYITQLAEVEAAKRRKGGDSEMDSWLPSEHTMYSASQIFGTSTQSEDVRRPRTSTNTSTSSSNFSSYVYAKGTGYLSKAYGYMRFPSLSRSSEVSHDEFKPEATIVIPGVSVTMCDQSMSNRVRFTARGISLNHGPLVNDVDGVLSETVLTVDQVHGEDLSNDRVGKMIWARVVDGDDARPAVVVKLNPDSCPDLDVLMSTHVKLSPHAIVVQPSTIRVLMSMMNALDTPFATAFKNSALALNSHSPQCRLGIIESLGSGLVASPTLIEVDSPLIIISSKPVSRFKTENDISGALAFGVEKFVLCTQNGLLSREDVFDKLVEESSTSDFENVNALALRTRTFARVDGAWASASNALMPIVSDVKMTLVNDITLFDSDTTMVNLGPLELEFTPESMAALLHAVAVFSDVAPSSPSSSTTPAPVDSAVKFEVPKIKVSLKSGDDRLEYVISDVNVAMKGSSNDWRMKSTIGQLSGEHVSGFERTALLKCSSPFMKANVCSRVAGIIEVGTIEARCTRQMLNMLSDMAFQTKGIRTIEGDLVLCPRMHECCPIQSEFEKAWSSVETFDIPDTGAGFLRGTIEPMCFKLFEESDETDALILTTHAMEICGNVTHVELELHRMLLSILNVRSQMLLFDVEEVRAQHSVGTKETTSVRIGSIALEVTPESTRRLVAIMQTVPQIPSLSIDSPKSNTNAGIISSLPNLDLSVKSVKLSAKDEDEVAVIFSDVATRIDAHDKAVKIELNIDSAGVDVTTRSNRDRPFSVIKLNDKTHDALKVVAEGISRTEMREEIKVEVHIGDGVVEFNAPYIIAAVNVCTSISRSLPEQNSSPMGTTSRVDVERSPSITAELSTGMWTFQLPWRSELERHAPLRMIRLRTRQAVGLHEFVLGSTIQATFFLQEFKLETGYCKDEQDQEDSSVMFTLAEVTGLETQINVPATSSSYCTSEVVPKFEVTAESVSAHANEISLHLLIEIAELVMAQPATAQAIEAYDALPQSASSKIFEASLRVDVITACLEYSQVHRSVPIVQAMMTNMRAEMRSSNLGADINVNVHAEVDYLHPVKAAWEPIIESTPFLVSTKMTTEFQPTSVTVSVASGLDVTVSPSVVEALLKAQVVVESAQTAIADLEHSTSFGPCSYQMTNVTGFDVDYGLSYVRDGAITHAGEGTTVAGDTQLMRFAKREEKYRVDQHRVFECGASYWASPIDDDDVDGGHGQDTAQEPVPHVSVEFKTVDVDAEPISLHGGMDEERRLLEYAAHLEDGSSTRIIAEIGPCSTRVNRYELLLRSDVSILNGTSFPIVMCFQHSVALPSTIFGPIFPGESAWLPIPLCKYRKVQWRAMSLDEDFEDFGDISAVDADVGDSLGGSPFLSPLQRGKKSATSQSPRLCGGSSGPRHQHHWSTAFTFNDLITNDGAIAASLCSTASAQEVESSKPYTCALVVTRSEEFKRVQLALCSPLRIVNALPLQLVVTCRSKNAFKHDMITESRVVSPGESVLFTTLHPTWSATVTAQIIGYETCEDLIVPEYTQALKTAKRRSNGEIYHIDRDAKPVDRKGSQDSFAAVSLRFAFSIDDVTQVRTLHCAAPLIILNATSCAIVLEDMLHGIKAEDSTLLREAESNEMIPQTQQGKLTSTPLRLFEEDAENFETPPPVSPFARLAQNQALPQLSSSRSSTVFTDASPVLLRQSSLRLNAESINFVTPTTPGQHSTPSVVQRSEFYDKGDDGVSTRVSILGSSAHWRKKITHRPRVRIRLKASRFWSRPFRISPDGVPIEISVPSESSADVCEHRFIATSSVATTEKMYDTAKLDIRPKFLIKSTLDEAIWIRHGGTEHVELLPARTTRPLKWFDWRGKKSKIVMFRPEKGVFEWSKPVIVPDHVASILKMRHIGVNSSMHTETITVSILENDDSSFTIRIARPTEIDGILGMHTIENHSNVEIWYHQLGTSGDQLRLGPKESDERMIEDSSLPRALVIGYGELPLGEPISLDVSREISYSVVTTDRNCLRITVTREGPMCSVIIEDALGTRVSTTPERPILRPKSVERDNPQVDFSLKCNWIGMSMLHGHEELMYARMSDVAVKTITDGSEFKSALRVKHIRVDHTSTRAKRPIVLDIPERHQSAREAMELQVHGWMHRMNGLPVVRSLKIDLAPAFIDIHDELIDVIPLAIEPCMRHAELLLPPAKPNKGKSKGSNKRQQEGETMSALTSVYLQELIINDVELILSFSRLPGLPIAIRSLAGVDRARLRMKGFHMNQPSLMAADVGAMAARHFSREAVVLASSLWAHNSLLGDPKRLWEEIFEAFNEFHSGSTVTALPRVVMALTAAFAHSGEVALSQARDVVEGWLEALEASQSKRRFALQTRRLGAVENSQKKVSETLLQHAFDTVARVIFDVIDGPLSGMEIGGVWGMMEGSAIGALSAFTRVLATILDASELSARRLRLFAAIKTFDESEYMRPRRPLPTSYMDPVRPYHYIEAIGRMTLAKLETSERDEKFVAAATMSWPSYDFCILTGGKLLIISRPRDAGAIPYVRSSVRFVDITGVLRDSHRVSINAVTAVESMQSQPVTMQSALDRAYSFALSALGRFRTSASTYSTPNDEASRAYEDTTPRTVVVRCADEDAARWLTSALSPFVHANSARRQ</sequence>
<evidence type="ECO:0000313" key="4">
    <source>
        <dbReference type="EMBL" id="OUS44132.1"/>
    </source>
</evidence>
<dbReference type="PANTHER" id="PTHR16166:SF93">
    <property type="entry name" value="INTERMEMBRANE LIPID TRANSFER PROTEIN VPS13"/>
    <property type="match status" value="1"/>
</dbReference>
<dbReference type="PANTHER" id="PTHR16166">
    <property type="entry name" value="VACUOLAR PROTEIN SORTING-ASSOCIATED PROTEIN VPS13"/>
    <property type="match status" value="1"/>
</dbReference>
<name>A0A1Y5IAE8_OSTTA</name>
<protein>
    <submittedName>
        <fullName evidence="4">TipC protein-like protein</fullName>
    </submittedName>
</protein>
<feature type="compositionally biased region" description="Low complexity" evidence="2">
    <location>
        <begin position="822"/>
        <end position="831"/>
    </location>
</feature>
<dbReference type="Pfam" id="PF25036">
    <property type="entry name" value="VPS13_VAB"/>
    <property type="match status" value="1"/>
</dbReference>
<dbReference type="Proteomes" id="UP000195557">
    <property type="component" value="Unassembled WGS sequence"/>
</dbReference>